<evidence type="ECO:0000256" key="2">
    <source>
        <dbReference type="ARBA" id="ARBA00022670"/>
    </source>
</evidence>
<dbReference type="Pfam" id="PF17820">
    <property type="entry name" value="PDZ_6"/>
    <property type="match status" value="1"/>
</dbReference>
<dbReference type="InterPro" id="IPR009003">
    <property type="entry name" value="Peptidase_S1_PA"/>
</dbReference>
<dbReference type="PRINTS" id="PR00834">
    <property type="entry name" value="PROTEASES2C"/>
</dbReference>
<dbReference type="SMART" id="SM00228">
    <property type="entry name" value="PDZ"/>
    <property type="match status" value="1"/>
</dbReference>
<dbReference type="GO" id="GO:0004252">
    <property type="term" value="F:serine-type endopeptidase activity"/>
    <property type="evidence" value="ECO:0007669"/>
    <property type="project" value="InterPro"/>
</dbReference>
<dbReference type="Proteomes" id="UP000198520">
    <property type="component" value="Unassembled WGS sequence"/>
</dbReference>
<dbReference type="InterPro" id="IPR036034">
    <property type="entry name" value="PDZ_sf"/>
</dbReference>
<reference evidence="8" key="1">
    <citation type="submission" date="2016-10" db="EMBL/GenBank/DDBJ databases">
        <authorList>
            <person name="Varghese N."/>
            <person name="Submissions S."/>
        </authorList>
    </citation>
    <scope>NUCLEOTIDE SEQUENCE [LARGE SCALE GENOMIC DNA]</scope>
    <source>
        <strain evidence="8">DSM 19083</strain>
    </source>
</reference>
<dbReference type="STRING" id="285351.SAMN04488035_0653"/>
<accession>A0A1I2DP71</accession>
<keyword evidence="5" id="KW-0812">Transmembrane</keyword>
<keyword evidence="5" id="KW-1133">Transmembrane helix</keyword>
<feature type="compositionally biased region" description="Basic and acidic residues" evidence="4">
    <location>
        <begin position="1"/>
        <end position="12"/>
    </location>
</feature>
<evidence type="ECO:0000313" key="8">
    <source>
        <dbReference type="Proteomes" id="UP000198520"/>
    </source>
</evidence>
<dbReference type="InterPro" id="IPR043504">
    <property type="entry name" value="Peptidase_S1_PA_chymotrypsin"/>
</dbReference>
<comment type="similarity">
    <text evidence="1">Belongs to the peptidase S1C family.</text>
</comment>
<dbReference type="Gene3D" id="2.30.42.10">
    <property type="match status" value="1"/>
</dbReference>
<evidence type="ECO:0000256" key="4">
    <source>
        <dbReference type="SAM" id="MobiDB-lite"/>
    </source>
</evidence>
<dbReference type="InterPro" id="IPR001940">
    <property type="entry name" value="Peptidase_S1C"/>
</dbReference>
<evidence type="ECO:0000256" key="5">
    <source>
        <dbReference type="SAM" id="Phobius"/>
    </source>
</evidence>
<feature type="compositionally biased region" description="Low complexity" evidence="4">
    <location>
        <begin position="31"/>
        <end position="42"/>
    </location>
</feature>
<gene>
    <name evidence="7" type="ORF">SAMN04488035_0653</name>
</gene>
<feature type="compositionally biased region" description="Pro residues" evidence="4">
    <location>
        <begin position="19"/>
        <end position="30"/>
    </location>
</feature>
<feature type="region of interest" description="Disordered" evidence="4">
    <location>
        <begin position="1"/>
        <end position="42"/>
    </location>
</feature>
<name>A0A1I2DP71_9MICO</name>
<dbReference type="InterPro" id="IPR051201">
    <property type="entry name" value="Chloro_Bact_Ser_Proteases"/>
</dbReference>
<dbReference type="Gene3D" id="2.40.10.10">
    <property type="entry name" value="Trypsin-like serine proteases"/>
    <property type="match status" value="2"/>
</dbReference>
<dbReference type="InterPro" id="IPR001478">
    <property type="entry name" value="PDZ"/>
</dbReference>
<proteinExistence type="inferred from homology"/>
<dbReference type="SUPFAM" id="SSF50156">
    <property type="entry name" value="PDZ domain-like"/>
    <property type="match status" value="1"/>
</dbReference>
<evidence type="ECO:0000256" key="3">
    <source>
        <dbReference type="ARBA" id="ARBA00022801"/>
    </source>
</evidence>
<evidence type="ECO:0000259" key="6">
    <source>
        <dbReference type="PROSITE" id="PS50106"/>
    </source>
</evidence>
<sequence>MTDPHDPYRPGRPDQAWVPPAPEPPGPALPWPSTSAPAAAPGDAAYPSAIGLHGLWDDKPARLPERRRRGVGAIATLGLVLVALAAGALGGAAYPYLTRAQVVEIEVAADAERDTLVAGSIAATADEVIRSVVSLEVRGQTGVSTGSGFVLSADGYILTNNHVVSEADSGAVVTVILWDGSEHVGELVGRTVNYDLAVLRIDRDDLDALVLGDSDAVVVGDAVIAVGAPLGLDGTVTTGIVSAKNRPVVAGGQAEQAFINAIQTDAAINPGNSGGPLVNTAGEVIGINSAIAQPPGRTEATGSVGLGFAIPSNQVRRTAAELIETGTATYPVIGVLLDTSYVGEGVQVVTGADATDGPAVSPDGPADRAGIRPGDVILAIDGRPVTQPDELIVAIRAKAPGDAVLLTVRSGTGDARELRMELDEAVSN</sequence>
<keyword evidence="8" id="KW-1185">Reference proteome</keyword>
<dbReference type="CDD" id="cd06779">
    <property type="entry name" value="cpPDZ_Deg_HtrA-like"/>
    <property type="match status" value="1"/>
</dbReference>
<keyword evidence="3" id="KW-0378">Hydrolase</keyword>
<protein>
    <submittedName>
        <fullName evidence="7">Putative serine protease PepD</fullName>
    </submittedName>
</protein>
<dbReference type="PANTHER" id="PTHR43343">
    <property type="entry name" value="PEPTIDASE S12"/>
    <property type="match status" value="1"/>
</dbReference>
<feature type="domain" description="PDZ" evidence="6">
    <location>
        <begin position="334"/>
        <end position="412"/>
    </location>
</feature>
<keyword evidence="5" id="KW-0472">Membrane</keyword>
<evidence type="ECO:0000313" key="7">
    <source>
        <dbReference type="EMBL" id="SFE82306.1"/>
    </source>
</evidence>
<dbReference type="GO" id="GO:0006508">
    <property type="term" value="P:proteolysis"/>
    <property type="evidence" value="ECO:0007669"/>
    <property type="project" value="UniProtKB-KW"/>
</dbReference>
<dbReference type="AlphaFoldDB" id="A0A1I2DP71"/>
<dbReference type="Pfam" id="PF13365">
    <property type="entry name" value="Trypsin_2"/>
    <property type="match status" value="1"/>
</dbReference>
<dbReference type="PROSITE" id="PS50106">
    <property type="entry name" value="PDZ"/>
    <property type="match status" value="1"/>
</dbReference>
<dbReference type="RefSeq" id="WP_093374986.1">
    <property type="nucleotide sequence ID" value="NZ_BNAN01000001.1"/>
</dbReference>
<evidence type="ECO:0000256" key="1">
    <source>
        <dbReference type="ARBA" id="ARBA00010541"/>
    </source>
</evidence>
<organism evidence="7 8">
    <name type="scientific">Flavimobilis marinus</name>
    <dbReference type="NCBI Taxonomy" id="285351"/>
    <lineage>
        <taxon>Bacteria</taxon>
        <taxon>Bacillati</taxon>
        <taxon>Actinomycetota</taxon>
        <taxon>Actinomycetes</taxon>
        <taxon>Micrococcales</taxon>
        <taxon>Jonesiaceae</taxon>
        <taxon>Flavimobilis</taxon>
    </lineage>
</organism>
<feature type="transmembrane region" description="Helical" evidence="5">
    <location>
        <begin position="71"/>
        <end position="97"/>
    </location>
</feature>
<dbReference type="PANTHER" id="PTHR43343:SF3">
    <property type="entry name" value="PROTEASE DO-LIKE 8, CHLOROPLASTIC"/>
    <property type="match status" value="1"/>
</dbReference>
<keyword evidence="2 7" id="KW-0645">Protease</keyword>
<dbReference type="EMBL" id="FONZ01000001">
    <property type="protein sequence ID" value="SFE82306.1"/>
    <property type="molecule type" value="Genomic_DNA"/>
</dbReference>
<dbReference type="SUPFAM" id="SSF50494">
    <property type="entry name" value="Trypsin-like serine proteases"/>
    <property type="match status" value="1"/>
</dbReference>
<dbReference type="OrthoDB" id="9758917at2"/>
<dbReference type="InterPro" id="IPR041489">
    <property type="entry name" value="PDZ_6"/>
</dbReference>